<name>A0ABD1KT88_9TELE</name>
<dbReference type="Pfam" id="PF00078">
    <property type="entry name" value="RVT_1"/>
    <property type="match status" value="1"/>
</dbReference>
<dbReference type="Proteomes" id="UP001591681">
    <property type="component" value="Unassembled WGS sequence"/>
</dbReference>
<feature type="region of interest" description="Disordered" evidence="1">
    <location>
        <begin position="347"/>
        <end position="370"/>
    </location>
</feature>
<organism evidence="3 4">
    <name type="scientific">Coilia grayii</name>
    <name type="common">Gray's grenadier anchovy</name>
    <dbReference type="NCBI Taxonomy" id="363190"/>
    <lineage>
        <taxon>Eukaryota</taxon>
        <taxon>Metazoa</taxon>
        <taxon>Chordata</taxon>
        <taxon>Craniata</taxon>
        <taxon>Vertebrata</taxon>
        <taxon>Euteleostomi</taxon>
        <taxon>Actinopterygii</taxon>
        <taxon>Neopterygii</taxon>
        <taxon>Teleostei</taxon>
        <taxon>Clupei</taxon>
        <taxon>Clupeiformes</taxon>
        <taxon>Clupeoidei</taxon>
        <taxon>Engraulidae</taxon>
        <taxon>Coilinae</taxon>
        <taxon>Coilia</taxon>
    </lineage>
</organism>
<dbReference type="CDD" id="cd01650">
    <property type="entry name" value="RT_nLTR_like"/>
    <property type="match status" value="1"/>
</dbReference>
<dbReference type="PANTHER" id="PTHR19446">
    <property type="entry name" value="REVERSE TRANSCRIPTASES"/>
    <property type="match status" value="1"/>
</dbReference>
<evidence type="ECO:0000313" key="3">
    <source>
        <dbReference type="EMBL" id="KAL2102365.1"/>
    </source>
</evidence>
<proteinExistence type="predicted"/>
<feature type="compositionally biased region" description="Basic and acidic residues" evidence="1">
    <location>
        <begin position="354"/>
        <end position="368"/>
    </location>
</feature>
<dbReference type="InterPro" id="IPR000477">
    <property type="entry name" value="RT_dom"/>
</dbReference>
<dbReference type="SUPFAM" id="SSF56672">
    <property type="entry name" value="DNA/RNA polymerases"/>
    <property type="match status" value="1"/>
</dbReference>
<dbReference type="AlphaFoldDB" id="A0ABD1KT88"/>
<sequence>MTLVRKAHQERRTLAVVLLDVAKAFDTVCHQHIFNALRQKGVDSDVVQCIRSGYESCTTRIALRGEFSEPIATTRGVRQGDPLSPLLFNLPMDPLLCTLSTEGKGVSVGGSNVAALAFADDLVLLSDSWGGMSHNLEITAAFCKLTGIRIQPEKSHGFLLSPDPANKRNSMRVNRCRRWMVAGESIPLVCETDEVKYLGMQICRKKGLKRPELRQQVKVWLRSIGAAPLDPAQKVWFTKTYLLPRVNYRLTHGDVSTAELGELDRVVRGEVKEWLGLPVSTCNGVLYSKMRDGGLGLPRLKHSIPEQQLRRMFELLQSEDRMVRELAWDVEGQEDFTQRWVKAGGDRGSVPDLTAHRPEPEDILDGRDVQPPVPRQAWRCPVDWRGGEFHDWCSKRVQGVGMDGFKNSPEANSWPSRTSGAPCKWYANAVRLRAGVWPTKEFLSRSVQSPCLLQNLLRTTGGAVLRPDLILCKGESAQVVDVTVRYEGPCGGPTSSRLPSTSGPGPLP</sequence>
<dbReference type="EMBL" id="JBHFQA010000002">
    <property type="protein sequence ID" value="KAL2102365.1"/>
    <property type="molecule type" value="Genomic_DNA"/>
</dbReference>
<evidence type="ECO:0000313" key="4">
    <source>
        <dbReference type="Proteomes" id="UP001591681"/>
    </source>
</evidence>
<gene>
    <name evidence="3" type="ORF">ACEWY4_001533</name>
</gene>
<evidence type="ECO:0000259" key="2">
    <source>
        <dbReference type="PROSITE" id="PS50878"/>
    </source>
</evidence>
<keyword evidence="4" id="KW-1185">Reference proteome</keyword>
<dbReference type="InterPro" id="IPR043502">
    <property type="entry name" value="DNA/RNA_pol_sf"/>
</dbReference>
<feature type="domain" description="Reverse transcriptase" evidence="2">
    <location>
        <begin position="1"/>
        <end position="202"/>
    </location>
</feature>
<evidence type="ECO:0000256" key="1">
    <source>
        <dbReference type="SAM" id="MobiDB-lite"/>
    </source>
</evidence>
<protein>
    <recommendedName>
        <fullName evidence="2">Reverse transcriptase domain-containing protein</fullName>
    </recommendedName>
</protein>
<comment type="caution">
    <text evidence="3">The sequence shown here is derived from an EMBL/GenBank/DDBJ whole genome shotgun (WGS) entry which is preliminary data.</text>
</comment>
<dbReference type="PROSITE" id="PS50878">
    <property type="entry name" value="RT_POL"/>
    <property type="match status" value="1"/>
</dbReference>
<accession>A0ABD1KT88</accession>
<reference evidence="3 4" key="1">
    <citation type="submission" date="2024-09" db="EMBL/GenBank/DDBJ databases">
        <title>A chromosome-level genome assembly of Gray's grenadier anchovy, Coilia grayii.</title>
        <authorList>
            <person name="Fu Z."/>
        </authorList>
    </citation>
    <scope>NUCLEOTIDE SEQUENCE [LARGE SCALE GENOMIC DNA]</scope>
    <source>
        <strain evidence="3">G4</strain>
        <tissue evidence="3">Muscle</tissue>
    </source>
</reference>